<evidence type="ECO:0000256" key="1">
    <source>
        <dbReference type="PROSITE-ProRule" id="PRU00339"/>
    </source>
</evidence>
<dbReference type="InterPro" id="IPR019734">
    <property type="entry name" value="TPR_rpt"/>
</dbReference>
<evidence type="ECO:0000313" key="2">
    <source>
        <dbReference type="EMBL" id="GGC77193.1"/>
    </source>
</evidence>
<sequence length="189" mass="22311">MEEDDLKKEIGLLKAESTGLRSMQPEWRQDDVHSMWGIIEARPMLRAQEATADFYVEKGEVEKAIEGYEYLLHYNPNDNQGIRFKLMTLYLEQRQVKKARELLEKYPEDHTVDFYYAEVLIEILEGSSYKDIKELLDRAFEANLYVMGFITGRTDLPEEIPDQYTPGSLEEATVYYHRHKHIWESVKLP</sequence>
<dbReference type="InterPro" id="IPR011990">
    <property type="entry name" value="TPR-like_helical_dom_sf"/>
</dbReference>
<accession>A0ABQ1NHA1</accession>
<evidence type="ECO:0000313" key="3">
    <source>
        <dbReference type="Proteomes" id="UP000619534"/>
    </source>
</evidence>
<organism evidence="2 3">
    <name type="scientific">Thalassobacillus devorans</name>
    <dbReference type="NCBI Taxonomy" id="279813"/>
    <lineage>
        <taxon>Bacteria</taxon>
        <taxon>Bacillati</taxon>
        <taxon>Bacillota</taxon>
        <taxon>Bacilli</taxon>
        <taxon>Bacillales</taxon>
        <taxon>Bacillaceae</taxon>
        <taxon>Thalassobacillus</taxon>
    </lineage>
</organism>
<comment type="caution">
    <text evidence="2">The sequence shown here is derived from an EMBL/GenBank/DDBJ whole genome shotgun (WGS) entry which is preliminary data.</text>
</comment>
<dbReference type="PROSITE" id="PS50005">
    <property type="entry name" value="TPR"/>
    <property type="match status" value="1"/>
</dbReference>
<dbReference type="RefSeq" id="WP_062444967.1">
    <property type="nucleotide sequence ID" value="NZ_BMCJ01000001.1"/>
</dbReference>
<dbReference type="Proteomes" id="UP000619534">
    <property type="component" value="Unassembled WGS sequence"/>
</dbReference>
<feature type="repeat" description="TPR" evidence="1">
    <location>
        <begin position="45"/>
        <end position="78"/>
    </location>
</feature>
<keyword evidence="3" id="KW-1185">Reference proteome</keyword>
<protein>
    <recommendedName>
        <fullName evidence="4">Tetratricopeptide repeat protein</fullName>
    </recommendedName>
</protein>
<name>A0ABQ1NHA1_9BACI</name>
<dbReference type="Pfam" id="PF14559">
    <property type="entry name" value="TPR_19"/>
    <property type="match status" value="1"/>
</dbReference>
<dbReference type="EMBL" id="BMCJ01000001">
    <property type="protein sequence ID" value="GGC77193.1"/>
    <property type="molecule type" value="Genomic_DNA"/>
</dbReference>
<evidence type="ECO:0008006" key="4">
    <source>
        <dbReference type="Google" id="ProtNLM"/>
    </source>
</evidence>
<reference evidence="3" key="1">
    <citation type="journal article" date="2019" name="Int. J. Syst. Evol. Microbiol.">
        <title>The Global Catalogue of Microorganisms (GCM) 10K type strain sequencing project: providing services to taxonomists for standard genome sequencing and annotation.</title>
        <authorList>
            <consortium name="The Broad Institute Genomics Platform"/>
            <consortium name="The Broad Institute Genome Sequencing Center for Infectious Disease"/>
            <person name="Wu L."/>
            <person name="Ma J."/>
        </authorList>
    </citation>
    <scope>NUCLEOTIDE SEQUENCE [LARGE SCALE GENOMIC DNA]</scope>
    <source>
        <strain evidence="3">CCM 7282</strain>
    </source>
</reference>
<dbReference type="SUPFAM" id="SSF48452">
    <property type="entry name" value="TPR-like"/>
    <property type="match status" value="1"/>
</dbReference>
<gene>
    <name evidence="2" type="ORF">GCM10007216_04650</name>
</gene>
<keyword evidence="1" id="KW-0802">TPR repeat</keyword>
<proteinExistence type="predicted"/>
<dbReference type="Gene3D" id="1.25.40.10">
    <property type="entry name" value="Tetratricopeptide repeat domain"/>
    <property type="match status" value="1"/>
</dbReference>